<name>A0A7S2G855_9STRA</name>
<keyword evidence="1" id="KW-0175">Coiled coil</keyword>
<proteinExistence type="predicted"/>
<reference evidence="3" key="1">
    <citation type="submission" date="2021-01" db="EMBL/GenBank/DDBJ databases">
        <authorList>
            <person name="Corre E."/>
            <person name="Pelletier E."/>
            <person name="Niang G."/>
            <person name="Scheremetjew M."/>
            <person name="Finn R."/>
            <person name="Kale V."/>
            <person name="Holt S."/>
            <person name="Cochrane G."/>
            <person name="Meng A."/>
            <person name="Brown T."/>
            <person name="Cohen L."/>
        </authorList>
    </citation>
    <scope>NUCLEOTIDE SEQUENCE</scope>
    <source>
        <strain evidence="3">RCC1693</strain>
    </source>
</reference>
<protein>
    <submittedName>
        <fullName evidence="3">Uncharacterized protein</fullName>
    </submittedName>
</protein>
<dbReference type="EMBL" id="HBGT01025910">
    <property type="protein sequence ID" value="CAD9435730.1"/>
    <property type="molecule type" value="Transcribed_RNA"/>
</dbReference>
<evidence type="ECO:0000256" key="1">
    <source>
        <dbReference type="SAM" id="Coils"/>
    </source>
</evidence>
<gene>
    <name evidence="3" type="ORF">FPAR1323_LOCUS13486</name>
</gene>
<organism evidence="3">
    <name type="scientific">Florenciella parvula</name>
    <dbReference type="NCBI Taxonomy" id="236787"/>
    <lineage>
        <taxon>Eukaryota</taxon>
        <taxon>Sar</taxon>
        <taxon>Stramenopiles</taxon>
        <taxon>Ochrophyta</taxon>
        <taxon>Dictyochophyceae</taxon>
        <taxon>Florenciellales</taxon>
        <taxon>Florenciella</taxon>
    </lineage>
</organism>
<dbReference type="AlphaFoldDB" id="A0A7S2G855"/>
<accession>A0A7S2G855</accession>
<feature type="coiled-coil region" evidence="1">
    <location>
        <begin position="78"/>
        <end position="123"/>
    </location>
</feature>
<feature type="compositionally biased region" description="Basic and acidic residues" evidence="2">
    <location>
        <begin position="58"/>
        <end position="69"/>
    </location>
</feature>
<sequence>MIAMLEKYIPCHRTDAHDGSIGPEPRYNYEADQANRSKTDYHENFYHDVKKVKKIQKRKQDMTDEERTKSQNARMRALMAANAKEKEVKAEMEAALAEEKARREQEAAEAAAYEAEVAAQREALAAKRAAQERAMHGDPGD</sequence>
<evidence type="ECO:0000256" key="2">
    <source>
        <dbReference type="SAM" id="MobiDB-lite"/>
    </source>
</evidence>
<feature type="region of interest" description="Disordered" evidence="2">
    <location>
        <begin position="53"/>
        <end position="72"/>
    </location>
</feature>
<evidence type="ECO:0000313" key="3">
    <source>
        <dbReference type="EMBL" id="CAD9435730.1"/>
    </source>
</evidence>